<keyword evidence="3" id="KW-0813">Transport</keyword>
<gene>
    <name evidence="16" type="ORF">DSOUD_0544</name>
</gene>
<evidence type="ECO:0000256" key="1">
    <source>
        <dbReference type="ARBA" id="ARBA00004418"/>
    </source>
</evidence>
<keyword evidence="8" id="KW-0249">Electron transport</keyword>
<dbReference type="Gene3D" id="1.10.760.10">
    <property type="entry name" value="Cytochrome c-like domain"/>
    <property type="match status" value="2"/>
</dbReference>
<evidence type="ECO:0000256" key="4">
    <source>
        <dbReference type="ARBA" id="ARBA00022617"/>
    </source>
</evidence>
<evidence type="ECO:0000313" key="17">
    <source>
        <dbReference type="Proteomes" id="UP000057158"/>
    </source>
</evidence>
<evidence type="ECO:0000256" key="7">
    <source>
        <dbReference type="ARBA" id="ARBA00022764"/>
    </source>
</evidence>
<dbReference type="PROSITE" id="PS51007">
    <property type="entry name" value="CYTC"/>
    <property type="match status" value="2"/>
</dbReference>
<keyword evidence="6" id="KW-0732">Signal</keyword>
<accession>A0A0M3QF24</accession>
<keyword evidence="17" id="KW-1185">Reference proteome</keyword>
<evidence type="ECO:0000256" key="11">
    <source>
        <dbReference type="ARBA" id="ARBA00058991"/>
    </source>
</evidence>
<dbReference type="OrthoDB" id="9805202at2"/>
<dbReference type="EMBL" id="CP010802">
    <property type="protein sequence ID" value="ALC15333.1"/>
    <property type="molecule type" value="Genomic_DNA"/>
</dbReference>
<dbReference type="InterPro" id="IPR026259">
    <property type="entry name" value="MauG/Cytc_peroxidase"/>
</dbReference>
<dbReference type="SUPFAM" id="SSF46626">
    <property type="entry name" value="Cytochrome c"/>
    <property type="match status" value="2"/>
</dbReference>
<evidence type="ECO:0000256" key="2">
    <source>
        <dbReference type="ARBA" id="ARBA00004856"/>
    </source>
</evidence>
<comment type="PTM">
    <text evidence="13">Binds 2 heme groups per subunit.</text>
</comment>
<feature type="binding site" description="covalent" evidence="13">
    <location>
        <position position="73"/>
    </location>
    <ligand>
        <name>heme c</name>
        <dbReference type="ChEBI" id="CHEBI:61717"/>
        <label>1</label>
    </ligand>
</feature>
<keyword evidence="9" id="KW-0560">Oxidoreductase</keyword>
<feature type="binding site" description="covalent" evidence="13">
    <location>
        <position position="221"/>
    </location>
    <ligand>
        <name>heme c</name>
        <dbReference type="ChEBI" id="CHEBI:61717"/>
        <label>2</label>
    </ligand>
</feature>
<evidence type="ECO:0000256" key="12">
    <source>
        <dbReference type="ARBA" id="ARBA00073576"/>
    </source>
</evidence>
<name>A0A0M3QF24_9BACT</name>
<feature type="binding site" description="axial binding residue" evidence="14">
    <location>
        <position position="77"/>
    </location>
    <ligand>
        <name>heme c</name>
        <dbReference type="ChEBI" id="CHEBI:61717"/>
        <label>1</label>
    </ligand>
    <ligandPart>
        <name>Fe</name>
        <dbReference type="ChEBI" id="CHEBI:18248"/>
    </ligandPart>
</feature>
<dbReference type="AlphaFoldDB" id="A0A0M3QF24"/>
<evidence type="ECO:0000256" key="6">
    <source>
        <dbReference type="ARBA" id="ARBA00022729"/>
    </source>
</evidence>
<dbReference type="RefSeq" id="WP_053549552.1">
    <property type="nucleotide sequence ID" value="NZ_CP010802.1"/>
</dbReference>
<dbReference type="InterPro" id="IPR009056">
    <property type="entry name" value="Cyt_c-like_dom"/>
</dbReference>
<keyword evidence="16" id="KW-0575">Peroxidase</keyword>
<evidence type="ECO:0000256" key="9">
    <source>
        <dbReference type="ARBA" id="ARBA00023002"/>
    </source>
</evidence>
<dbReference type="FunFam" id="1.10.760.10:FF:000019">
    <property type="entry name" value="Di-heme cytochrome C peroxidase"/>
    <property type="match status" value="1"/>
</dbReference>
<dbReference type="STRING" id="1603606.DSOUD_0544"/>
<evidence type="ECO:0000256" key="3">
    <source>
        <dbReference type="ARBA" id="ARBA00022448"/>
    </source>
</evidence>
<organism evidence="16 17">
    <name type="scientific">Desulfuromonas soudanensis</name>
    <dbReference type="NCBI Taxonomy" id="1603606"/>
    <lineage>
        <taxon>Bacteria</taxon>
        <taxon>Pseudomonadati</taxon>
        <taxon>Thermodesulfobacteriota</taxon>
        <taxon>Desulfuromonadia</taxon>
        <taxon>Desulfuromonadales</taxon>
        <taxon>Desulfuromonadaceae</taxon>
        <taxon>Desulfuromonas</taxon>
    </lineage>
</organism>
<keyword evidence="10 14" id="KW-0408">Iron</keyword>
<evidence type="ECO:0000256" key="5">
    <source>
        <dbReference type="ARBA" id="ARBA00022723"/>
    </source>
</evidence>
<keyword evidence="7" id="KW-0574">Periplasm</keyword>
<evidence type="ECO:0000256" key="14">
    <source>
        <dbReference type="PIRSR" id="PIRSR000294-2"/>
    </source>
</evidence>
<comment type="pathway">
    <text evidence="2">One-carbon metabolism; methylamine degradation.</text>
</comment>
<evidence type="ECO:0000259" key="15">
    <source>
        <dbReference type="PROSITE" id="PS51007"/>
    </source>
</evidence>
<dbReference type="Pfam" id="PF03150">
    <property type="entry name" value="CCP_MauG"/>
    <property type="match status" value="1"/>
</dbReference>
<dbReference type="GO" id="GO:0042597">
    <property type="term" value="C:periplasmic space"/>
    <property type="evidence" value="ECO:0007669"/>
    <property type="project" value="UniProtKB-SubCell"/>
</dbReference>
<comment type="function">
    <text evidence="11">Involved in methylamine metabolism. Essential for the maturation of the beta subunit of MADH, presumably via a step in the biosynthesis of tryptophan tryptophylquinone (TTQ), the cofactor of MADH.</text>
</comment>
<dbReference type="PANTHER" id="PTHR30600:SF10">
    <property type="entry name" value="BLL6722 PROTEIN"/>
    <property type="match status" value="1"/>
</dbReference>
<sequence>MTLPPLKGLGYSRRLCQLGLLVLLLFGTRTWAQLGIVLPAPLAPIELQSTAKIELGHRLFFDRRLSGDGTMSCAVCHLPDQAFADGRDISGAYPTTKHWRNTPTLLNAAYLKTFFWDGRSDSLAHQAAEPIETPFEMNSNLPYIVAKLAEIPEYREAFEKAYSAEISKELILSALAAFEQTLTSLDSPFERYLKGEPQLLSRQARQGMEIFFGPRGGCSQCHAGAMLSDEQFHNLGVAERSDLQEDWQQRATRRFVLAEKGLPMLPRDPGRYGVSKEPSDMGSFRTPPLHQVAQTAPYMHNGSMNTLKDVVAFFSRGGGHDAQKSRQLKSPDFSPEEQAALVAFLESLSGTVPEVHRPHLPGD</sequence>
<dbReference type="GO" id="GO:0046872">
    <property type="term" value="F:metal ion binding"/>
    <property type="evidence" value="ECO:0007669"/>
    <property type="project" value="UniProtKB-KW"/>
</dbReference>
<protein>
    <recommendedName>
        <fullName evidence="12">Methylamine utilization protein MauG</fullName>
    </recommendedName>
</protein>
<proteinExistence type="predicted"/>
<evidence type="ECO:0000256" key="8">
    <source>
        <dbReference type="ARBA" id="ARBA00022982"/>
    </source>
</evidence>
<evidence type="ECO:0000256" key="13">
    <source>
        <dbReference type="PIRSR" id="PIRSR000294-1"/>
    </source>
</evidence>
<dbReference type="GO" id="GO:0020037">
    <property type="term" value="F:heme binding"/>
    <property type="evidence" value="ECO:0007669"/>
    <property type="project" value="InterPro"/>
</dbReference>
<feature type="domain" description="Cytochrome c" evidence="15">
    <location>
        <begin position="51"/>
        <end position="148"/>
    </location>
</feature>
<feature type="binding site" description="axial binding residue" evidence="14">
    <location>
        <position position="222"/>
    </location>
    <ligand>
        <name>heme c</name>
        <dbReference type="ChEBI" id="CHEBI:61717"/>
        <label>2</label>
    </ligand>
    <ligandPart>
        <name>Fe</name>
        <dbReference type="ChEBI" id="CHEBI:18248"/>
    </ligandPart>
</feature>
<feature type="binding site" description="covalent" evidence="13">
    <location>
        <position position="76"/>
    </location>
    <ligand>
        <name>heme c</name>
        <dbReference type="ChEBI" id="CHEBI:61717"/>
        <label>1</label>
    </ligand>
</feature>
<keyword evidence="4 13" id="KW-0349">Heme</keyword>
<dbReference type="InterPro" id="IPR004852">
    <property type="entry name" value="Di-haem_cyt_c_peroxidsae"/>
</dbReference>
<evidence type="ECO:0000256" key="10">
    <source>
        <dbReference type="ARBA" id="ARBA00023004"/>
    </source>
</evidence>
<dbReference type="PATRIC" id="fig|1603606.3.peg.592"/>
<dbReference type="Proteomes" id="UP000057158">
    <property type="component" value="Chromosome"/>
</dbReference>
<dbReference type="PIRSF" id="PIRSF000294">
    <property type="entry name" value="Cytochrome-c_peroxidase"/>
    <property type="match status" value="1"/>
</dbReference>
<feature type="binding site" description="covalent" evidence="13">
    <location>
        <position position="218"/>
    </location>
    <ligand>
        <name>heme c</name>
        <dbReference type="ChEBI" id="CHEBI:61717"/>
        <label>2</label>
    </ligand>
</feature>
<dbReference type="GO" id="GO:0004130">
    <property type="term" value="F:cytochrome-c peroxidase activity"/>
    <property type="evidence" value="ECO:0007669"/>
    <property type="project" value="TreeGrafter"/>
</dbReference>
<comment type="subcellular location">
    <subcellularLocation>
        <location evidence="1">Periplasm</location>
    </subcellularLocation>
</comment>
<dbReference type="GO" id="GO:0009055">
    <property type="term" value="F:electron transfer activity"/>
    <property type="evidence" value="ECO:0007669"/>
    <property type="project" value="InterPro"/>
</dbReference>
<dbReference type="PANTHER" id="PTHR30600">
    <property type="entry name" value="CYTOCHROME C PEROXIDASE-RELATED"/>
    <property type="match status" value="1"/>
</dbReference>
<dbReference type="InterPro" id="IPR036909">
    <property type="entry name" value="Cyt_c-like_dom_sf"/>
</dbReference>
<keyword evidence="5 14" id="KW-0479">Metal-binding</keyword>
<dbReference type="InterPro" id="IPR051395">
    <property type="entry name" value="Cytochrome_c_Peroxidase/MauG"/>
</dbReference>
<dbReference type="KEGG" id="des:DSOUD_0544"/>
<evidence type="ECO:0000313" key="16">
    <source>
        <dbReference type="EMBL" id="ALC15333.1"/>
    </source>
</evidence>
<comment type="cofactor">
    <cofactor evidence="13">
        <name>heme</name>
        <dbReference type="ChEBI" id="CHEBI:30413"/>
    </cofactor>
    <text evidence="13">Binds 2 heme groups.</text>
</comment>
<reference evidence="16 17" key="1">
    <citation type="submission" date="2015-07" db="EMBL/GenBank/DDBJ databases">
        <title>Isolation and Genomic Characterization of a Novel Halophilic Metal-Reducing Deltaproteobacterium from the Deep Subsurface.</title>
        <authorList>
            <person name="Badalamenti J.P."/>
            <person name="Summers Z.M."/>
            <person name="Gralnick J.A."/>
            <person name="Bond D.R."/>
        </authorList>
    </citation>
    <scope>NUCLEOTIDE SEQUENCE [LARGE SCALE GENOMIC DNA]</scope>
    <source>
        <strain evidence="16 17">WTL</strain>
    </source>
</reference>
<feature type="domain" description="Cytochrome c" evidence="15">
    <location>
        <begin position="202"/>
        <end position="349"/>
    </location>
</feature>